<reference evidence="2" key="2">
    <citation type="submission" date="2020-09" db="EMBL/GenBank/DDBJ databases">
        <authorList>
            <person name="Sun Q."/>
            <person name="Zhou Y."/>
        </authorList>
    </citation>
    <scope>NUCLEOTIDE SEQUENCE</scope>
    <source>
        <strain evidence="2">CGMCC 1.12785</strain>
    </source>
</reference>
<proteinExistence type="predicted"/>
<dbReference type="EMBL" id="BMFY01000002">
    <property type="protein sequence ID" value="GGA04496.1"/>
    <property type="molecule type" value="Genomic_DNA"/>
</dbReference>
<evidence type="ECO:0000313" key="2">
    <source>
        <dbReference type="EMBL" id="GGA04496.1"/>
    </source>
</evidence>
<keyword evidence="3" id="KW-1185">Reference proteome</keyword>
<dbReference type="AlphaFoldDB" id="A0A8J2TVM4"/>
<comment type="caution">
    <text evidence="2">The sequence shown here is derived from an EMBL/GenBank/DDBJ whole genome shotgun (WGS) entry which is preliminary data.</text>
</comment>
<dbReference type="InterPro" id="IPR023869">
    <property type="entry name" value="tRNA_Adeno_NH3ase_assoc_put"/>
</dbReference>
<feature type="compositionally biased region" description="Acidic residues" evidence="1">
    <location>
        <begin position="103"/>
        <end position="117"/>
    </location>
</feature>
<dbReference type="Proteomes" id="UP000616114">
    <property type="component" value="Unassembled WGS sequence"/>
</dbReference>
<protein>
    <recommendedName>
        <fullName evidence="4">tRNA adenosine deaminase-associated protein</fullName>
    </recommendedName>
</protein>
<organism evidence="2 3">
    <name type="scientific">Sediminivirga luteola</name>
    <dbReference type="NCBI Taxonomy" id="1774748"/>
    <lineage>
        <taxon>Bacteria</taxon>
        <taxon>Bacillati</taxon>
        <taxon>Actinomycetota</taxon>
        <taxon>Actinomycetes</taxon>
        <taxon>Micrococcales</taxon>
        <taxon>Brevibacteriaceae</taxon>
        <taxon>Sediminivirga</taxon>
    </lineage>
</organism>
<reference evidence="2" key="1">
    <citation type="journal article" date="2014" name="Int. J. Syst. Evol. Microbiol.">
        <title>Complete genome sequence of Corynebacterium casei LMG S-19264T (=DSM 44701T), isolated from a smear-ripened cheese.</title>
        <authorList>
            <consortium name="US DOE Joint Genome Institute (JGI-PGF)"/>
            <person name="Walter F."/>
            <person name="Albersmeier A."/>
            <person name="Kalinowski J."/>
            <person name="Ruckert C."/>
        </authorList>
    </citation>
    <scope>NUCLEOTIDE SEQUENCE</scope>
    <source>
        <strain evidence="2">CGMCC 1.12785</strain>
    </source>
</reference>
<dbReference type="RefSeq" id="WP_188549236.1">
    <property type="nucleotide sequence ID" value="NZ_BMFY01000002.1"/>
</dbReference>
<feature type="region of interest" description="Disordered" evidence="1">
    <location>
        <begin position="99"/>
        <end position="157"/>
    </location>
</feature>
<gene>
    <name evidence="2" type="ORF">GCM10011333_03680</name>
</gene>
<accession>A0A8J2TVM4</accession>
<sequence length="198" mass="21616">MSYFTEILTLAEGEWRALDLDVRDYATLEDLAEVMRSVSDPEGEALAVIEHEDDWFGLVRLFCEDEELRVFLSDADAAAESPFGELFAEYLNRPELLARRDEEEPEEFEEDGADEGEQGSGEGAGVADEDADPESELDGGAVPPPSPGWAGDADIFADRGISQEELLEQVALHSSDPARVVAHIGEAVGFAEQLEAVR</sequence>
<evidence type="ECO:0000313" key="3">
    <source>
        <dbReference type="Proteomes" id="UP000616114"/>
    </source>
</evidence>
<evidence type="ECO:0008006" key="4">
    <source>
        <dbReference type="Google" id="ProtNLM"/>
    </source>
</evidence>
<evidence type="ECO:0000256" key="1">
    <source>
        <dbReference type="SAM" id="MobiDB-lite"/>
    </source>
</evidence>
<dbReference type="NCBIfam" id="TIGR03941">
    <property type="entry name" value="tRNA_deam_assoc"/>
    <property type="match status" value="1"/>
</dbReference>
<feature type="compositionally biased region" description="Acidic residues" evidence="1">
    <location>
        <begin position="127"/>
        <end position="137"/>
    </location>
</feature>
<name>A0A8J2TVM4_9MICO</name>